<comment type="caution">
    <text evidence="7">The sequence shown here is derived from an EMBL/GenBank/DDBJ whole genome shotgun (WGS) entry which is preliminary data.</text>
</comment>
<dbReference type="OrthoDB" id="9977282at2759"/>
<feature type="domain" description="Vps16 C-terminal" evidence="6">
    <location>
        <begin position="108"/>
        <end position="163"/>
    </location>
</feature>
<dbReference type="AlphaFoldDB" id="A0A6G0TCA3"/>
<dbReference type="InterPro" id="IPR040057">
    <property type="entry name" value="Spe-39"/>
</dbReference>
<dbReference type="PANTHER" id="PTHR13364:SF6">
    <property type="entry name" value="SPERMATOGENESIS-DEFECTIVE PROTEIN 39 HOMOLOG"/>
    <property type="match status" value="1"/>
</dbReference>
<accession>A0A6G0TCA3</accession>
<keyword evidence="8" id="KW-1185">Reference proteome</keyword>
<organism evidence="7 8">
    <name type="scientific">Aphis glycines</name>
    <name type="common">Soybean aphid</name>
    <dbReference type="NCBI Taxonomy" id="307491"/>
    <lineage>
        <taxon>Eukaryota</taxon>
        <taxon>Metazoa</taxon>
        <taxon>Ecdysozoa</taxon>
        <taxon>Arthropoda</taxon>
        <taxon>Hexapoda</taxon>
        <taxon>Insecta</taxon>
        <taxon>Pterygota</taxon>
        <taxon>Neoptera</taxon>
        <taxon>Paraneoptera</taxon>
        <taxon>Hemiptera</taxon>
        <taxon>Sternorrhyncha</taxon>
        <taxon>Aphidomorpha</taxon>
        <taxon>Aphidoidea</taxon>
        <taxon>Aphididae</taxon>
        <taxon>Aphidini</taxon>
        <taxon>Aphis</taxon>
        <taxon>Aphis</taxon>
    </lineage>
</organism>
<name>A0A6G0TCA3_APHGL</name>
<dbReference type="Pfam" id="PF04840">
    <property type="entry name" value="Vps16_C"/>
    <property type="match status" value="1"/>
</dbReference>
<dbReference type="GO" id="GO:0007034">
    <property type="term" value="P:vacuolar transport"/>
    <property type="evidence" value="ECO:0007669"/>
    <property type="project" value="TreeGrafter"/>
</dbReference>
<sequence>MNSTDDEYWNEKSFEGFSFADEEKELNLPKKIPPECEGLQIGSTKTKLENVESLDKLLSKEILDKIFKKHDSKSHKINSTQKKLNFVKSTIENIVMSFTYTLEPYRSLEEKTILLKEALDTEDGNAILTVVIFLTNTLKKSIFQRILRDNPIAASHYVQYLYSKQYINELVDTLEMLGRIKDAMMMLFKFGCRNPQNCLQRFNVCVNLADEQYDKQIISQLIHLVGKSAESTSVVSLISDNCKEQQNIQSCRVLANEFNLSTKQLEATLLITFCQLQNWILVDDMLLNKNWLGKDKLALSLPIGETVKLLHNNGAPSSSLTRYLKMIKDSDERLELAKKFNCHHIIIDDFALKKDRRGLLVYKTTLQKQSESYYYADVILKNPVKYEVEKLTTLVYNSLVITKLITR</sequence>
<dbReference type="GO" id="GO:0006886">
    <property type="term" value="P:intracellular protein transport"/>
    <property type="evidence" value="ECO:0007669"/>
    <property type="project" value="InterPro"/>
</dbReference>
<proteinExistence type="predicted"/>
<gene>
    <name evidence="7" type="ORF">AGLY_011035</name>
</gene>
<evidence type="ECO:0000256" key="5">
    <source>
        <dbReference type="ARBA" id="ARBA00023329"/>
    </source>
</evidence>
<protein>
    <recommendedName>
        <fullName evidence="6">Vps16 C-terminal domain-containing protein</fullName>
    </recommendedName>
</protein>
<dbReference type="GO" id="GO:0005769">
    <property type="term" value="C:early endosome"/>
    <property type="evidence" value="ECO:0007669"/>
    <property type="project" value="UniProtKB-SubCell"/>
</dbReference>
<dbReference type="PANTHER" id="PTHR13364">
    <property type="entry name" value="DEFECTIVE SPERMATOGENESIS PROTEIN 39"/>
    <property type="match status" value="1"/>
</dbReference>
<reference evidence="7 8" key="1">
    <citation type="submission" date="2019-08" db="EMBL/GenBank/DDBJ databases">
        <title>The genome of the soybean aphid Biotype 1, its phylome, world population structure and adaptation to the North American continent.</title>
        <authorList>
            <person name="Giordano R."/>
            <person name="Donthu R.K."/>
            <person name="Hernandez A.G."/>
            <person name="Wright C.L."/>
            <person name="Zimin A.V."/>
        </authorList>
    </citation>
    <scope>NUCLEOTIDE SEQUENCE [LARGE SCALE GENOMIC DNA]</scope>
    <source>
        <tissue evidence="7">Whole aphids</tissue>
    </source>
</reference>
<dbReference type="InterPro" id="IPR006925">
    <property type="entry name" value="Vps16_C"/>
</dbReference>
<keyword evidence="4" id="KW-0967">Endosome</keyword>
<dbReference type="Proteomes" id="UP000475862">
    <property type="component" value="Unassembled WGS sequence"/>
</dbReference>
<evidence type="ECO:0000256" key="4">
    <source>
        <dbReference type="ARBA" id="ARBA00022753"/>
    </source>
</evidence>
<comment type="subcellular location">
    <subcellularLocation>
        <location evidence="2">Cytoplasmic vesicle</location>
    </subcellularLocation>
    <subcellularLocation>
        <location evidence="1">Early endosome</location>
    </subcellularLocation>
    <subcellularLocation>
        <location evidence="3">Late endosome</location>
    </subcellularLocation>
</comment>
<dbReference type="GO" id="GO:0005770">
    <property type="term" value="C:late endosome"/>
    <property type="evidence" value="ECO:0007669"/>
    <property type="project" value="UniProtKB-SubCell"/>
</dbReference>
<dbReference type="EMBL" id="VYZN01000042">
    <property type="protein sequence ID" value="KAE9530573.1"/>
    <property type="molecule type" value="Genomic_DNA"/>
</dbReference>
<evidence type="ECO:0000259" key="6">
    <source>
        <dbReference type="Pfam" id="PF04840"/>
    </source>
</evidence>
<evidence type="ECO:0000313" key="7">
    <source>
        <dbReference type="EMBL" id="KAE9530573.1"/>
    </source>
</evidence>
<evidence type="ECO:0000256" key="2">
    <source>
        <dbReference type="ARBA" id="ARBA00004541"/>
    </source>
</evidence>
<evidence type="ECO:0000256" key="3">
    <source>
        <dbReference type="ARBA" id="ARBA00004603"/>
    </source>
</evidence>
<evidence type="ECO:0000313" key="8">
    <source>
        <dbReference type="Proteomes" id="UP000475862"/>
    </source>
</evidence>
<keyword evidence="5" id="KW-0968">Cytoplasmic vesicle</keyword>
<evidence type="ECO:0000256" key="1">
    <source>
        <dbReference type="ARBA" id="ARBA00004412"/>
    </source>
</evidence>